<sequence>MNLRSALLLSLVMGVFSLPTQALTLSSVELNAAAHLGCVLADDALGYLTEDQFNSRFDEAVGDLSEAQVDVIYAKALGYIDGLLFGLSSGEMDIANSRLESYSNSDACAYGVQAVSRTVSL</sequence>
<organism evidence="2 3">
    <name type="scientific">Congregibacter brevis</name>
    <dbReference type="NCBI Taxonomy" id="3081201"/>
    <lineage>
        <taxon>Bacteria</taxon>
        <taxon>Pseudomonadati</taxon>
        <taxon>Pseudomonadota</taxon>
        <taxon>Gammaproteobacteria</taxon>
        <taxon>Cellvibrionales</taxon>
        <taxon>Halieaceae</taxon>
        <taxon>Congregibacter</taxon>
    </lineage>
</organism>
<name>A0ABZ0IA87_9GAMM</name>
<evidence type="ECO:0000256" key="1">
    <source>
        <dbReference type="SAM" id="SignalP"/>
    </source>
</evidence>
<feature type="chain" id="PRO_5046212753" evidence="1">
    <location>
        <begin position="23"/>
        <end position="121"/>
    </location>
</feature>
<dbReference type="EMBL" id="CP136865">
    <property type="protein sequence ID" value="WOJ95633.1"/>
    <property type="molecule type" value="Genomic_DNA"/>
</dbReference>
<keyword evidence="1" id="KW-0732">Signal</keyword>
<proteinExistence type="predicted"/>
<evidence type="ECO:0000313" key="2">
    <source>
        <dbReference type="EMBL" id="WOJ95633.1"/>
    </source>
</evidence>
<feature type="signal peptide" evidence="1">
    <location>
        <begin position="1"/>
        <end position="22"/>
    </location>
</feature>
<dbReference type="Proteomes" id="UP001626549">
    <property type="component" value="Chromosome"/>
</dbReference>
<protein>
    <submittedName>
        <fullName evidence="2">Uncharacterized protein</fullName>
    </submittedName>
</protein>
<keyword evidence="3" id="KW-1185">Reference proteome</keyword>
<dbReference type="RefSeq" id="WP_407326337.1">
    <property type="nucleotide sequence ID" value="NZ_CP136865.1"/>
</dbReference>
<reference evidence="2 3" key="1">
    <citation type="submission" date="2023-10" db="EMBL/GenBank/DDBJ databases">
        <title>Two novel species belonging to the OM43/NOR5 clade.</title>
        <authorList>
            <person name="Park M."/>
        </authorList>
    </citation>
    <scope>NUCLEOTIDE SEQUENCE [LARGE SCALE GENOMIC DNA]</scope>
    <source>
        <strain evidence="2 3">IMCC45268</strain>
    </source>
</reference>
<gene>
    <name evidence="2" type="ORF">R0137_10245</name>
</gene>
<accession>A0ABZ0IA87</accession>
<evidence type="ECO:0000313" key="3">
    <source>
        <dbReference type="Proteomes" id="UP001626549"/>
    </source>
</evidence>